<dbReference type="AlphaFoldDB" id="A0AAV4GTU5"/>
<gene>
    <name evidence="3" type="ORF">ElyMa_000776100</name>
</gene>
<proteinExistence type="predicted"/>
<dbReference type="EMBL" id="BMAT01001587">
    <property type="protein sequence ID" value="GFR88704.1"/>
    <property type="molecule type" value="Genomic_DNA"/>
</dbReference>
<dbReference type="InterPro" id="IPR013320">
    <property type="entry name" value="ConA-like_dom_sf"/>
</dbReference>
<sequence>MKFRPLNNVYNDLDIEMSFKPESTSGLLLYNGQYSQQPGDFVCFGMEDSYPEFRFDNGAGPAVIKGNKQLELNKWHTVKLVRHNLNGKS</sequence>
<dbReference type="PROSITE" id="PS50025">
    <property type="entry name" value="LAM_G_DOMAIN"/>
    <property type="match status" value="1"/>
</dbReference>
<dbReference type="Gene3D" id="2.60.120.200">
    <property type="match status" value="1"/>
</dbReference>
<evidence type="ECO:0000256" key="1">
    <source>
        <dbReference type="PROSITE-ProRule" id="PRU00122"/>
    </source>
</evidence>
<accession>A0AAV4GTU5</accession>
<feature type="domain" description="Laminin G" evidence="2">
    <location>
        <begin position="1"/>
        <end position="89"/>
    </location>
</feature>
<dbReference type="Pfam" id="PF00054">
    <property type="entry name" value="Laminin_G_1"/>
    <property type="match status" value="1"/>
</dbReference>
<dbReference type="PANTHER" id="PTHR15036">
    <property type="entry name" value="PIKACHURIN-LIKE PROTEIN"/>
    <property type="match status" value="1"/>
</dbReference>
<reference evidence="3 4" key="1">
    <citation type="journal article" date="2021" name="Elife">
        <title>Chloroplast acquisition without the gene transfer in kleptoplastic sea slugs, Plakobranchus ocellatus.</title>
        <authorList>
            <person name="Maeda T."/>
            <person name="Takahashi S."/>
            <person name="Yoshida T."/>
            <person name="Shimamura S."/>
            <person name="Takaki Y."/>
            <person name="Nagai Y."/>
            <person name="Toyoda A."/>
            <person name="Suzuki Y."/>
            <person name="Arimoto A."/>
            <person name="Ishii H."/>
            <person name="Satoh N."/>
            <person name="Nishiyama T."/>
            <person name="Hasebe M."/>
            <person name="Maruyama T."/>
            <person name="Minagawa J."/>
            <person name="Obokata J."/>
            <person name="Shigenobu S."/>
        </authorList>
    </citation>
    <scope>NUCLEOTIDE SEQUENCE [LARGE SCALE GENOMIC DNA]</scope>
</reference>
<name>A0AAV4GTU5_9GAST</name>
<organism evidence="3 4">
    <name type="scientific">Elysia marginata</name>
    <dbReference type="NCBI Taxonomy" id="1093978"/>
    <lineage>
        <taxon>Eukaryota</taxon>
        <taxon>Metazoa</taxon>
        <taxon>Spiralia</taxon>
        <taxon>Lophotrochozoa</taxon>
        <taxon>Mollusca</taxon>
        <taxon>Gastropoda</taxon>
        <taxon>Heterobranchia</taxon>
        <taxon>Euthyneura</taxon>
        <taxon>Panpulmonata</taxon>
        <taxon>Sacoglossa</taxon>
        <taxon>Placobranchoidea</taxon>
        <taxon>Plakobranchidae</taxon>
        <taxon>Elysia</taxon>
    </lineage>
</organism>
<dbReference type="InterPro" id="IPR050372">
    <property type="entry name" value="Neurexin-related_CASP"/>
</dbReference>
<comment type="caution">
    <text evidence="3">The sequence shown here is derived from an EMBL/GenBank/DDBJ whole genome shotgun (WGS) entry which is preliminary data.</text>
</comment>
<dbReference type="GO" id="GO:0016020">
    <property type="term" value="C:membrane"/>
    <property type="evidence" value="ECO:0007669"/>
    <property type="project" value="UniProtKB-SubCell"/>
</dbReference>
<dbReference type="InterPro" id="IPR001791">
    <property type="entry name" value="Laminin_G"/>
</dbReference>
<dbReference type="SUPFAM" id="SSF49899">
    <property type="entry name" value="Concanavalin A-like lectins/glucanases"/>
    <property type="match status" value="1"/>
</dbReference>
<evidence type="ECO:0000313" key="4">
    <source>
        <dbReference type="Proteomes" id="UP000762676"/>
    </source>
</evidence>
<evidence type="ECO:0000259" key="2">
    <source>
        <dbReference type="PROSITE" id="PS50025"/>
    </source>
</evidence>
<comment type="caution">
    <text evidence="1">Lacks conserved residue(s) required for the propagation of feature annotation.</text>
</comment>
<dbReference type="Proteomes" id="UP000762676">
    <property type="component" value="Unassembled WGS sequence"/>
</dbReference>
<dbReference type="CDD" id="cd00110">
    <property type="entry name" value="LamG"/>
    <property type="match status" value="1"/>
</dbReference>
<evidence type="ECO:0000313" key="3">
    <source>
        <dbReference type="EMBL" id="GFR88704.1"/>
    </source>
</evidence>
<protein>
    <submittedName>
        <fullName evidence="3">Basement membrane-specific heparan sulfate proteoglycan core protein</fullName>
    </submittedName>
</protein>
<keyword evidence="4" id="KW-1185">Reference proteome</keyword>
<dbReference type="PANTHER" id="PTHR15036:SF85">
    <property type="entry name" value="SP2353, ISOFORM A"/>
    <property type="match status" value="1"/>
</dbReference>